<reference evidence="1 3" key="1">
    <citation type="submission" date="2024-02" db="EMBL/GenBank/DDBJ databases">
        <authorList>
            <person name="Chen Y."/>
            <person name="Shah S."/>
            <person name="Dougan E. K."/>
            <person name="Thang M."/>
            <person name="Chan C."/>
        </authorList>
    </citation>
    <scope>NUCLEOTIDE SEQUENCE [LARGE SCALE GENOMIC DNA]</scope>
</reference>
<evidence type="ECO:0000313" key="1">
    <source>
        <dbReference type="EMBL" id="CAK9024776.1"/>
    </source>
</evidence>
<dbReference type="Proteomes" id="UP001642484">
    <property type="component" value="Unassembled WGS sequence"/>
</dbReference>
<dbReference type="EMBL" id="CAXAMN010008446">
    <property type="protein sequence ID" value="CAK9025192.1"/>
    <property type="molecule type" value="Genomic_DNA"/>
</dbReference>
<comment type="caution">
    <text evidence="1">The sequence shown here is derived from an EMBL/GenBank/DDBJ whole genome shotgun (WGS) entry which is preliminary data.</text>
</comment>
<gene>
    <name evidence="1" type="ORF">CCMP2556_LOCUS15758</name>
    <name evidence="2" type="ORF">CCMP2556_LOCUS15906</name>
</gene>
<dbReference type="EMBL" id="CAXAMN010008335">
    <property type="protein sequence ID" value="CAK9024776.1"/>
    <property type="molecule type" value="Genomic_DNA"/>
</dbReference>
<dbReference type="Pfam" id="PF13376">
    <property type="entry name" value="OmdA"/>
    <property type="match status" value="1"/>
</dbReference>
<sequence>MDIWNTLLSAWSSAHPSRICGRPSWSPPSFGAPCDLRAMKRPSAAVQVRRGVLRAEHAPSAPRKATGELSVVPKDAFYASTRGAWRGWLKKNFASRSYIWLVFPKKASKLPSVRYNDAVEEALCFGWIDSTYRPLSETLGMQRFTPRRKIGENYSQPNVERLRWVDAKGLIEPTVRPQISHVLRSKFEWPKDILAAIEREPEAARSWKRFSASYRRIRVAWVEQKRKSDPAEFKKRLRNLVQKTKQGRQFGSDIDKYY</sequence>
<keyword evidence="3" id="KW-1185">Reference proteome</keyword>
<evidence type="ECO:0000313" key="2">
    <source>
        <dbReference type="EMBL" id="CAK9025192.1"/>
    </source>
</evidence>
<name>A0ABP0KD97_9DINO</name>
<accession>A0ABP0KD97</accession>
<protein>
    <submittedName>
        <fullName evidence="1">Uncharacterized protein</fullName>
    </submittedName>
</protein>
<proteinExistence type="predicted"/>
<evidence type="ECO:0000313" key="3">
    <source>
        <dbReference type="Proteomes" id="UP001642484"/>
    </source>
</evidence>
<organism evidence="1 3">
    <name type="scientific">Durusdinium trenchii</name>
    <dbReference type="NCBI Taxonomy" id="1381693"/>
    <lineage>
        <taxon>Eukaryota</taxon>
        <taxon>Sar</taxon>
        <taxon>Alveolata</taxon>
        <taxon>Dinophyceae</taxon>
        <taxon>Suessiales</taxon>
        <taxon>Symbiodiniaceae</taxon>
        <taxon>Durusdinium</taxon>
    </lineage>
</organism>